<evidence type="ECO:0000256" key="6">
    <source>
        <dbReference type="ARBA" id="ARBA00023136"/>
    </source>
</evidence>
<evidence type="ECO:0000256" key="3">
    <source>
        <dbReference type="ARBA" id="ARBA00022448"/>
    </source>
</evidence>
<evidence type="ECO:0000256" key="2">
    <source>
        <dbReference type="ARBA" id="ARBA00006613"/>
    </source>
</evidence>
<evidence type="ECO:0000313" key="8">
    <source>
        <dbReference type="EMBL" id="OLY79768.1"/>
    </source>
</evidence>
<dbReference type="PANTHER" id="PTHR22781:SF12">
    <property type="entry name" value="AP-3 COMPLEX SUBUNIT DELTA-1"/>
    <property type="match status" value="1"/>
</dbReference>
<evidence type="ECO:0000313" key="9">
    <source>
        <dbReference type="Proteomes" id="UP000187455"/>
    </source>
</evidence>
<gene>
    <name evidence="8" type="ORF">AYI68_g6155</name>
</gene>
<proteinExistence type="inferred from homology"/>
<dbReference type="GO" id="GO:0006623">
    <property type="term" value="P:protein targeting to vacuole"/>
    <property type="evidence" value="ECO:0007669"/>
    <property type="project" value="TreeGrafter"/>
</dbReference>
<dbReference type="STRING" id="133383.A0A1R0GSF0"/>
<dbReference type="PANTHER" id="PTHR22781">
    <property type="entry name" value="DELTA ADAPTIN-RELATED"/>
    <property type="match status" value="1"/>
</dbReference>
<keyword evidence="3" id="KW-0813">Transport</keyword>
<dbReference type="InterPro" id="IPR002553">
    <property type="entry name" value="Clathrin/coatomer_adapt-like_N"/>
</dbReference>
<evidence type="ECO:0000256" key="1">
    <source>
        <dbReference type="ARBA" id="ARBA00004308"/>
    </source>
</evidence>
<sequence length="945" mass="106075">MSIEKTYTRTWVNIPTIKASAKNKMIKQKLVIKTHAKLQGLTDPKHDECPLILQTFDFPLFLSISTRDGLASPSISQLAAHLVDYFPHLISNATLSSSTASFINVLSNPSPLYQPTPGIYRLQSLHLEISLPNNSSPLPSAQKIANCLRDLLHNHFPIIFKDADLAADLNTLNPSVFLSNPDRLEGNLLSMFKSNLTDFIKGLRASKRDEDAYITQSIAQIHKEISSKNMSTKATALSKLSYDLASPDHLKVSLALDGLSDLSTPELVIDLLDSVIPLSQHKLPYIRKKATIVLHKMLIKYPQSSTSIIPILKKNLSDPDQIQYLGLVTSTRLQEKYPLLTINYFEPVLKILDDQDISIRFRALDFIKGSINRDNITLIVEKLLNQLENSATVELSSSSSNLDAPSDYESSLYVSDQIQEKQPAKAGISDEQVYRKTLIETILSICTLQNYYYIPNFEWYIDCLIKLVHCAKTPNVDLLLSESIVDVVSRVKNLRNYGVRVILDLISSHSANYLSQKNILYSGTRMIHVFSSAVYIVGEYGLDSVSSHQLISTLASCMELIPTLTDGDALGSLYMSFTKILISVFRKFVNRVDGFNLDSSNTELFDQIKSFISQIESRISQWKSTNDHFYIREIGIFLWTFDVLKSKFVTFENSCTTDIKTPDSQNNLNSESNAIDKFIEKETESVSYRSVWETNDEKTLDQKELSIKDMAEIIETESSKKMTLADTVNTLETMFSAFELVPISKEAQRKVPVPEAVAEATVAGYIPNPLAELEYQFRDDSDKLLTSTLKIHPKGKNLNKADSIYYISNEPQTLNDLENIGIERLDLSDIDDVPIVSLDLDNTDPVVLSSDDIKGLKGSTSLSSVGKKGHVVPVDILNDEQLPEVSNNNGLLLNMFSKDFEAVHFNENSYFSLKSMDKNYSSTIYKNNDISSVSTLYFKGKLLYL</sequence>
<keyword evidence="9" id="KW-1185">Reference proteome</keyword>
<dbReference type="InterPro" id="IPR017105">
    <property type="entry name" value="AP3_complex_dsu"/>
</dbReference>
<feature type="domain" description="Clathrin/coatomer adaptor adaptin-like N-terminal" evidence="7">
    <location>
        <begin position="301"/>
        <end position="546"/>
    </location>
</feature>
<dbReference type="Pfam" id="PF01602">
    <property type="entry name" value="Adaptin_N"/>
    <property type="match status" value="1"/>
</dbReference>
<dbReference type="GO" id="GO:0010008">
    <property type="term" value="C:endosome membrane"/>
    <property type="evidence" value="ECO:0007669"/>
    <property type="project" value="TreeGrafter"/>
</dbReference>
<dbReference type="GO" id="GO:0006896">
    <property type="term" value="P:Golgi to vacuole transport"/>
    <property type="evidence" value="ECO:0007669"/>
    <property type="project" value="TreeGrafter"/>
</dbReference>
<keyword evidence="4" id="KW-0677">Repeat</keyword>
<dbReference type="EMBL" id="LSSL01004110">
    <property type="protein sequence ID" value="OLY79768.1"/>
    <property type="molecule type" value="Genomic_DNA"/>
</dbReference>
<comment type="caution">
    <text evidence="8">The sequence shown here is derived from an EMBL/GenBank/DDBJ whole genome shotgun (WGS) entry which is preliminary data.</text>
</comment>
<organism evidence="8 9">
    <name type="scientific">Smittium mucronatum</name>
    <dbReference type="NCBI Taxonomy" id="133383"/>
    <lineage>
        <taxon>Eukaryota</taxon>
        <taxon>Fungi</taxon>
        <taxon>Fungi incertae sedis</taxon>
        <taxon>Zoopagomycota</taxon>
        <taxon>Kickxellomycotina</taxon>
        <taxon>Harpellomycetes</taxon>
        <taxon>Harpellales</taxon>
        <taxon>Legeriomycetaceae</taxon>
        <taxon>Smittium</taxon>
    </lineage>
</organism>
<accession>A0A1R0GSF0</accession>
<dbReference type="OrthoDB" id="10264595at2759"/>
<dbReference type="Gene3D" id="1.25.10.10">
    <property type="entry name" value="Leucine-rich Repeat Variant"/>
    <property type="match status" value="3"/>
</dbReference>
<dbReference type="InterPro" id="IPR016024">
    <property type="entry name" value="ARM-type_fold"/>
</dbReference>
<dbReference type="AlphaFoldDB" id="A0A1R0GSF0"/>
<dbReference type="InterPro" id="IPR011989">
    <property type="entry name" value="ARM-like"/>
</dbReference>
<keyword evidence="6" id="KW-0472">Membrane</keyword>
<dbReference type="Proteomes" id="UP000187455">
    <property type="component" value="Unassembled WGS sequence"/>
</dbReference>
<dbReference type="SUPFAM" id="SSF48371">
    <property type="entry name" value="ARM repeat"/>
    <property type="match status" value="1"/>
</dbReference>
<keyword evidence="5" id="KW-0653">Protein transport</keyword>
<evidence type="ECO:0000256" key="5">
    <source>
        <dbReference type="ARBA" id="ARBA00022927"/>
    </source>
</evidence>
<protein>
    <submittedName>
        <fullName evidence="8">AP-3 complex subunit delta</fullName>
    </submittedName>
</protein>
<comment type="similarity">
    <text evidence="2">Belongs to the adaptor complexes large subunit family.</text>
</comment>
<dbReference type="GO" id="GO:0030123">
    <property type="term" value="C:AP-3 adaptor complex"/>
    <property type="evidence" value="ECO:0007669"/>
    <property type="project" value="InterPro"/>
</dbReference>
<reference evidence="8 9" key="1">
    <citation type="journal article" date="2016" name="Mol. Biol. Evol.">
        <title>Genome-Wide Survey of Gut Fungi (Harpellales) Reveals the First Horizontally Transferred Ubiquitin Gene from a Mosquito Host.</title>
        <authorList>
            <person name="Wang Y."/>
            <person name="White M.M."/>
            <person name="Kvist S."/>
            <person name="Moncalvo J.M."/>
        </authorList>
    </citation>
    <scope>NUCLEOTIDE SEQUENCE [LARGE SCALE GENOMIC DNA]</scope>
    <source>
        <strain evidence="8 9">ALG-7-W6</strain>
    </source>
</reference>
<name>A0A1R0GSF0_9FUNG</name>
<comment type="subcellular location">
    <subcellularLocation>
        <location evidence="1">Endomembrane system</location>
    </subcellularLocation>
</comment>
<evidence type="ECO:0000256" key="4">
    <source>
        <dbReference type="ARBA" id="ARBA00022737"/>
    </source>
</evidence>
<evidence type="ECO:0000259" key="7">
    <source>
        <dbReference type="Pfam" id="PF01602"/>
    </source>
</evidence>